<evidence type="ECO:0000256" key="1">
    <source>
        <dbReference type="SAM" id="MobiDB-lite"/>
    </source>
</evidence>
<keyword evidence="3" id="KW-1185">Reference proteome</keyword>
<dbReference type="AlphaFoldDB" id="A0A176WQW4"/>
<evidence type="ECO:0000313" key="3">
    <source>
        <dbReference type="Proteomes" id="UP000077202"/>
    </source>
</evidence>
<gene>
    <name evidence="2" type="ORF">AXG93_2189s1330</name>
</gene>
<organism evidence="2 3">
    <name type="scientific">Marchantia polymorpha subsp. ruderalis</name>
    <dbReference type="NCBI Taxonomy" id="1480154"/>
    <lineage>
        <taxon>Eukaryota</taxon>
        <taxon>Viridiplantae</taxon>
        <taxon>Streptophyta</taxon>
        <taxon>Embryophyta</taxon>
        <taxon>Marchantiophyta</taxon>
        <taxon>Marchantiopsida</taxon>
        <taxon>Marchantiidae</taxon>
        <taxon>Marchantiales</taxon>
        <taxon>Marchantiaceae</taxon>
        <taxon>Marchantia</taxon>
    </lineage>
</organism>
<accession>A0A176WQW4</accession>
<comment type="caution">
    <text evidence="2">The sequence shown here is derived from an EMBL/GenBank/DDBJ whole genome shotgun (WGS) entry which is preliminary data.</text>
</comment>
<sequence length="251" mass="27018">MLQITRNLLLETPALDGALCRGDDVRRAADAMLWFAHPLMMMTCSPDSGAWPGLECIHGGSTYEIRIGGSSGLGLGLLPTSSDDELGAAAVEAGRWPRTTLARKDRCARERGTAIDAEGAGKGASVTRERKRRFRKNEWLRRAPFCCTQQSRALLLELAGSSQWSGFCPASACLPACLRRGELFSGTRCDCLDSQRTPPRTHDIILCSPKVDAGTGADGDGDCDGYGKSGEASFGPRGRSDMSVDQRDSRF</sequence>
<proteinExistence type="predicted"/>
<feature type="compositionally biased region" description="Basic and acidic residues" evidence="1">
    <location>
        <begin position="238"/>
        <end position="251"/>
    </location>
</feature>
<evidence type="ECO:0000313" key="2">
    <source>
        <dbReference type="EMBL" id="OAE35499.1"/>
    </source>
</evidence>
<protein>
    <submittedName>
        <fullName evidence="2">Uncharacterized protein</fullName>
    </submittedName>
</protein>
<dbReference type="EMBL" id="LVLJ01000170">
    <property type="protein sequence ID" value="OAE35499.1"/>
    <property type="molecule type" value="Genomic_DNA"/>
</dbReference>
<reference evidence="2" key="1">
    <citation type="submission" date="2016-03" db="EMBL/GenBank/DDBJ databases">
        <title>Mechanisms controlling the formation of the plant cell surface in tip-growing cells are functionally conserved among land plants.</title>
        <authorList>
            <person name="Honkanen S."/>
            <person name="Jones V.A."/>
            <person name="Morieri G."/>
            <person name="Champion C."/>
            <person name="Hetherington A.J."/>
            <person name="Kelly S."/>
            <person name="Saint-Marcoux D."/>
            <person name="Proust H."/>
            <person name="Prescott H."/>
            <person name="Dolan L."/>
        </authorList>
    </citation>
    <scope>NUCLEOTIDE SEQUENCE [LARGE SCALE GENOMIC DNA]</scope>
    <source>
        <tissue evidence="2">Whole gametophyte</tissue>
    </source>
</reference>
<dbReference type="Proteomes" id="UP000077202">
    <property type="component" value="Unassembled WGS sequence"/>
</dbReference>
<name>A0A176WQW4_MARPO</name>
<feature type="region of interest" description="Disordered" evidence="1">
    <location>
        <begin position="214"/>
        <end position="251"/>
    </location>
</feature>